<reference evidence="4 6" key="1">
    <citation type="submission" date="2016-10" db="EMBL/GenBank/DDBJ databases">
        <authorList>
            <person name="Cai Z."/>
        </authorList>
    </citation>
    <scope>NUCLEOTIDE SEQUENCE [LARGE SCALE GENOMIC DNA]</scope>
</reference>
<feature type="compositionally biased region" description="Low complexity" evidence="1">
    <location>
        <begin position="236"/>
        <end position="250"/>
    </location>
</feature>
<dbReference type="Pfam" id="PF00179">
    <property type="entry name" value="UQ_con"/>
    <property type="match status" value="1"/>
</dbReference>
<gene>
    <name evidence="4" type="ORF">BQ4739_LOCUS16522</name>
    <name evidence="5" type="ORF">BQ4739_LOCUS18563</name>
</gene>
<dbReference type="STRING" id="3088.A0A383WFP1"/>
<dbReference type="SMART" id="SM00212">
    <property type="entry name" value="UBCc"/>
    <property type="match status" value="1"/>
</dbReference>
<dbReference type="InterPro" id="IPR050113">
    <property type="entry name" value="Ub_conjugating_enzyme"/>
</dbReference>
<evidence type="ECO:0000256" key="1">
    <source>
        <dbReference type="SAM" id="MobiDB-lite"/>
    </source>
</evidence>
<evidence type="ECO:0000259" key="3">
    <source>
        <dbReference type="PROSITE" id="PS50127"/>
    </source>
</evidence>
<proteinExistence type="predicted"/>
<name>A0A383WFP1_TETOB</name>
<dbReference type="InterPro" id="IPR016135">
    <property type="entry name" value="UBQ-conjugating_enzyme/RWD"/>
</dbReference>
<accession>A0A383WFP1</accession>
<feature type="domain" description="UBC core" evidence="3">
    <location>
        <begin position="14"/>
        <end position="169"/>
    </location>
</feature>
<evidence type="ECO:0000313" key="6">
    <source>
        <dbReference type="Proteomes" id="UP000256970"/>
    </source>
</evidence>
<dbReference type="CDD" id="cd23799">
    <property type="entry name" value="UBCc_UBE2J"/>
    <property type="match status" value="1"/>
</dbReference>
<dbReference type="InterPro" id="IPR000608">
    <property type="entry name" value="UBC"/>
</dbReference>
<keyword evidence="2" id="KW-0812">Transmembrane</keyword>
<feature type="compositionally biased region" description="Low complexity" evidence="1">
    <location>
        <begin position="182"/>
        <end position="225"/>
    </location>
</feature>
<dbReference type="Gene3D" id="3.10.110.10">
    <property type="entry name" value="Ubiquitin Conjugating Enzyme"/>
    <property type="match status" value="1"/>
</dbReference>
<dbReference type="AlphaFoldDB" id="A0A383WFP1"/>
<feature type="region of interest" description="Disordered" evidence="1">
    <location>
        <begin position="174"/>
        <end position="254"/>
    </location>
</feature>
<dbReference type="EMBL" id="FNXT01001250">
    <property type="protein sequence ID" value="SZX76160.1"/>
    <property type="molecule type" value="Genomic_DNA"/>
</dbReference>
<keyword evidence="6" id="KW-1185">Reference proteome</keyword>
<evidence type="ECO:0000256" key="2">
    <source>
        <dbReference type="SAM" id="Phobius"/>
    </source>
</evidence>
<evidence type="ECO:0000313" key="5">
    <source>
        <dbReference type="EMBL" id="SZX78259.1"/>
    </source>
</evidence>
<organism evidence="4 6">
    <name type="scientific">Tetradesmus obliquus</name>
    <name type="common">Green alga</name>
    <name type="synonym">Acutodesmus obliquus</name>
    <dbReference type="NCBI Taxonomy" id="3088"/>
    <lineage>
        <taxon>Eukaryota</taxon>
        <taxon>Viridiplantae</taxon>
        <taxon>Chlorophyta</taxon>
        <taxon>core chlorophytes</taxon>
        <taxon>Chlorophyceae</taxon>
        <taxon>CS clade</taxon>
        <taxon>Sphaeropleales</taxon>
        <taxon>Scenedesmaceae</taxon>
        <taxon>Tetradesmus</taxon>
    </lineage>
</organism>
<dbReference type="EMBL" id="FNXT01001312">
    <property type="protein sequence ID" value="SZX78259.1"/>
    <property type="molecule type" value="Genomic_DNA"/>
</dbReference>
<sequence length="380" mass="39033">MAAANPAKFNLRNPAVKRIMQEIKEMQGETCADFMADALEDDIFEWHFVVRGPPDTEFEGGIYHGRILLPSEYPFKPPSFMMLTPNGRFQTGVKVCLSISSHHPEHWQPSWSVRTALTALIAFMPTPGQGALGSLDFTKDERQQLAVKSRTEVPKFGSAARQKVINEMHQRMLTLQQQQEESSSSKAAGAAAAAAASPAGADSAPAAAAAGSDQEGSKQQQQQQQDNMQAMQEHPAAVQQQQLQDAVSSSRQDNNKASIAAAAAGGKKPAAAAAAGAAATAAASPATPVASAPAAAAAAAAAPAAAPAVAAAPLGHPVYVAARAGSPATAAAGGGAVGSRPGELPADRGLTFLAVVLSVAIAAMLLKKVMTAMGGYRLLV</sequence>
<keyword evidence="2" id="KW-1133">Transmembrane helix</keyword>
<dbReference type="SUPFAM" id="SSF54495">
    <property type="entry name" value="UBC-like"/>
    <property type="match status" value="1"/>
</dbReference>
<protein>
    <recommendedName>
        <fullName evidence="3">UBC core domain-containing protein</fullName>
    </recommendedName>
</protein>
<evidence type="ECO:0000313" key="4">
    <source>
        <dbReference type="EMBL" id="SZX76160.1"/>
    </source>
</evidence>
<dbReference type="Proteomes" id="UP000256970">
    <property type="component" value="Unassembled WGS sequence"/>
</dbReference>
<keyword evidence="2" id="KW-0472">Membrane</keyword>
<dbReference type="PROSITE" id="PS50127">
    <property type="entry name" value="UBC_2"/>
    <property type="match status" value="1"/>
</dbReference>
<dbReference type="FunFam" id="3.10.110.10:FF:000056">
    <property type="entry name" value="ubiquitin-conjugating enzyme E2 32"/>
    <property type="match status" value="1"/>
</dbReference>
<dbReference type="PANTHER" id="PTHR24067">
    <property type="entry name" value="UBIQUITIN-CONJUGATING ENZYME E2"/>
    <property type="match status" value="1"/>
</dbReference>
<feature type="transmembrane region" description="Helical" evidence="2">
    <location>
        <begin position="349"/>
        <end position="366"/>
    </location>
</feature>